<name>A0AAU9NKM3_9ASTR</name>
<protein>
    <submittedName>
        <fullName evidence="1">Uncharacterized protein</fullName>
    </submittedName>
</protein>
<evidence type="ECO:0000313" key="2">
    <source>
        <dbReference type="Proteomes" id="UP001157418"/>
    </source>
</evidence>
<comment type="caution">
    <text evidence="1">The sequence shown here is derived from an EMBL/GenBank/DDBJ whole genome shotgun (WGS) entry which is preliminary data.</text>
</comment>
<dbReference type="AlphaFoldDB" id="A0AAU9NKM3"/>
<sequence>MLLFSETWNPKHIAISPLVSSTGIVEFSFIFIFKIPNSLLISDGQKLVLIVSVEITKGPNILFHPGRQDKDDAHMSFNEVIYHGIPNGRSTKLFLMGTNSKVNVVLCDDVETVRKGYGKSFPPFPKDICPSYLPKNNSKCMKRCRKPYKLKHKNGR</sequence>
<keyword evidence="2" id="KW-1185">Reference proteome</keyword>
<dbReference type="Proteomes" id="UP001157418">
    <property type="component" value="Unassembled WGS sequence"/>
</dbReference>
<accession>A0AAU9NKM3</accession>
<reference evidence="1 2" key="1">
    <citation type="submission" date="2022-01" db="EMBL/GenBank/DDBJ databases">
        <authorList>
            <person name="Xiong W."/>
            <person name="Schranz E."/>
        </authorList>
    </citation>
    <scope>NUCLEOTIDE SEQUENCE [LARGE SCALE GENOMIC DNA]</scope>
</reference>
<dbReference type="EMBL" id="CAKMRJ010004445">
    <property type="protein sequence ID" value="CAH1438389.1"/>
    <property type="molecule type" value="Genomic_DNA"/>
</dbReference>
<gene>
    <name evidence="1" type="ORF">LVIROSA_LOCUS24654</name>
</gene>
<proteinExistence type="predicted"/>
<organism evidence="1 2">
    <name type="scientific">Lactuca virosa</name>
    <dbReference type="NCBI Taxonomy" id="75947"/>
    <lineage>
        <taxon>Eukaryota</taxon>
        <taxon>Viridiplantae</taxon>
        <taxon>Streptophyta</taxon>
        <taxon>Embryophyta</taxon>
        <taxon>Tracheophyta</taxon>
        <taxon>Spermatophyta</taxon>
        <taxon>Magnoliopsida</taxon>
        <taxon>eudicotyledons</taxon>
        <taxon>Gunneridae</taxon>
        <taxon>Pentapetalae</taxon>
        <taxon>asterids</taxon>
        <taxon>campanulids</taxon>
        <taxon>Asterales</taxon>
        <taxon>Asteraceae</taxon>
        <taxon>Cichorioideae</taxon>
        <taxon>Cichorieae</taxon>
        <taxon>Lactucinae</taxon>
        <taxon>Lactuca</taxon>
    </lineage>
</organism>
<evidence type="ECO:0000313" key="1">
    <source>
        <dbReference type="EMBL" id="CAH1438389.1"/>
    </source>
</evidence>